<dbReference type="CDD" id="cd01098">
    <property type="entry name" value="PAN_AP_plant"/>
    <property type="match status" value="1"/>
</dbReference>
<keyword evidence="5" id="KW-0597">Phosphoprotein</keyword>
<keyword evidence="14 21" id="KW-0472">Membrane</keyword>
<evidence type="ECO:0000313" key="26">
    <source>
        <dbReference type="EMBL" id="KAF7140115.1"/>
    </source>
</evidence>
<dbReference type="Pfam" id="PF01453">
    <property type="entry name" value="B_lectin"/>
    <property type="match status" value="1"/>
</dbReference>
<dbReference type="PANTHER" id="PTHR47976:SF30">
    <property type="entry name" value="RECEPTOR-LIKE SERINE_THREONINE-PROTEIN KINASE"/>
    <property type="match status" value="1"/>
</dbReference>
<keyword evidence="27" id="KW-1185">Reference proteome</keyword>
<dbReference type="SMART" id="SM00108">
    <property type="entry name" value="B_lectin"/>
    <property type="match status" value="1"/>
</dbReference>
<dbReference type="OrthoDB" id="4062651at2759"/>
<dbReference type="GO" id="GO:0030246">
    <property type="term" value="F:carbohydrate binding"/>
    <property type="evidence" value="ECO:0007669"/>
    <property type="project" value="UniProtKB-KW"/>
</dbReference>
<dbReference type="Gene3D" id="1.10.510.10">
    <property type="entry name" value="Transferase(Phosphotransferase) domain 1"/>
    <property type="match status" value="2"/>
</dbReference>
<feature type="signal peptide" evidence="22">
    <location>
        <begin position="1"/>
        <end position="25"/>
    </location>
</feature>
<dbReference type="InterPro" id="IPR017441">
    <property type="entry name" value="Protein_kinase_ATP_BS"/>
</dbReference>
<keyword evidence="8 22" id="KW-0732">Signal</keyword>
<keyword evidence="17" id="KW-0325">Glycoprotein</keyword>
<dbReference type="Pfam" id="PF08276">
    <property type="entry name" value="PAN_2"/>
    <property type="match status" value="1"/>
</dbReference>
<dbReference type="GO" id="GO:0004674">
    <property type="term" value="F:protein serine/threonine kinase activity"/>
    <property type="evidence" value="ECO:0007669"/>
    <property type="project" value="UniProtKB-KW"/>
</dbReference>
<evidence type="ECO:0000256" key="21">
    <source>
        <dbReference type="SAM" id="Phobius"/>
    </source>
</evidence>
<dbReference type="PANTHER" id="PTHR47976">
    <property type="entry name" value="G-TYPE LECTIN S-RECEPTOR-LIKE SERINE/THREONINE-PROTEIN KINASE SD2-5"/>
    <property type="match status" value="1"/>
</dbReference>
<keyword evidence="10 20" id="KW-0547">Nucleotide-binding</keyword>
<keyword evidence="15" id="KW-1015">Disulfide bond</keyword>
<dbReference type="EC" id="2.7.11.1" evidence="2"/>
<accession>A0A834LM49</accession>
<keyword evidence="4" id="KW-0245">EGF-like domain</keyword>
<evidence type="ECO:0000256" key="9">
    <source>
        <dbReference type="ARBA" id="ARBA00022734"/>
    </source>
</evidence>
<evidence type="ECO:0000256" key="16">
    <source>
        <dbReference type="ARBA" id="ARBA00023170"/>
    </source>
</evidence>
<dbReference type="InterPro" id="IPR001480">
    <property type="entry name" value="Bulb-type_lectin_dom"/>
</dbReference>
<dbReference type="PROSITE" id="PS50927">
    <property type="entry name" value="BULB_LECTIN"/>
    <property type="match status" value="1"/>
</dbReference>
<organism evidence="26 27">
    <name type="scientific">Rhododendron simsii</name>
    <name type="common">Sims's rhododendron</name>
    <dbReference type="NCBI Taxonomy" id="118357"/>
    <lineage>
        <taxon>Eukaryota</taxon>
        <taxon>Viridiplantae</taxon>
        <taxon>Streptophyta</taxon>
        <taxon>Embryophyta</taxon>
        <taxon>Tracheophyta</taxon>
        <taxon>Spermatophyta</taxon>
        <taxon>Magnoliopsida</taxon>
        <taxon>eudicotyledons</taxon>
        <taxon>Gunneridae</taxon>
        <taxon>Pentapetalae</taxon>
        <taxon>asterids</taxon>
        <taxon>Ericales</taxon>
        <taxon>Ericaceae</taxon>
        <taxon>Ericoideae</taxon>
        <taxon>Rhodoreae</taxon>
        <taxon>Rhododendron</taxon>
    </lineage>
</organism>
<keyword evidence="7 21" id="KW-0812">Transmembrane</keyword>
<feature type="transmembrane region" description="Helical" evidence="21">
    <location>
        <begin position="386"/>
        <end position="411"/>
    </location>
</feature>
<evidence type="ECO:0000256" key="15">
    <source>
        <dbReference type="ARBA" id="ARBA00023157"/>
    </source>
</evidence>
<feature type="domain" description="Protein kinase" evidence="23">
    <location>
        <begin position="1284"/>
        <end position="1558"/>
    </location>
</feature>
<gene>
    <name evidence="26" type="ORF">RHSIM_Rhsim06G0125300</name>
</gene>
<dbReference type="SUPFAM" id="SSF51110">
    <property type="entry name" value="alpha-D-mannose-specific plant lectins"/>
    <property type="match status" value="1"/>
</dbReference>
<dbReference type="PROSITE" id="PS00108">
    <property type="entry name" value="PROTEIN_KINASE_ST"/>
    <property type="match status" value="2"/>
</dbReference>
<evidence type="ECO:0000256" key="7">
    <source>
        <dbReference type="ARBA" id="ARBA00022692"/>
    </source>
</evidence>
<evidence type="ECO:0000259" key="24">
    <source>
        <dbReference type="PROSITE" id="PS50927"/>
    </source>
</evidence>
<protein>
    <recommendedName>
        <fullName evidence="2">non-specific serine/threonine protein kinase</fullName>
        <ecNumber evidence="2">2.7.11.1</ecNumber>
    </recommendedName>
</protein>
<dbReference type="GO" id="GO:0005524">
    <property type="term" value="F:ATP binding"/>
    <property type="evidence" value="ECO:0007669"/>
    <property type="project" value="UniProtKB-UniRule"/>
</dbReference>
<evidence type="ECO:0000256" key="19">
    <source>
        <dbReference type="ARBA" id="ARBA00048679"/>
    </source>
</evidence>
<evidence type="ECO:0000256" key="20">
    <source>
        <dbReference type="PROSITE-ProRule" id="PRU10141"/>
    </source>
</evidence>
<dbReference type="InterPro" id="IPR036426">
    <property type="entry name" value="Bulb-type_lectin_dom_sf"/>
</dbReference>
<feature type="domain" description="Protein kinase" evidence="23">
    <location>
        <begin position="386"/>
        <end position="704"/>
    </location>
</feature>
<feature type="chain" id="PRO_5032722208" description="non-specific serine/threonine protein kinase" evidence="22">
    <location>
        <begin position="26"/>
        <end position="1602"/>
    </location>
</feature>
<dbReference type="CDD" id="cd00028">
    <property type="entry name" value="B_lectin"/>
    <property type="match status" value="1"/>
</dbReference>
<reference evidence="26" key="1">
    <citation type="submission" date="2019-11" db="EMBL/GenBank/DDBJ databases">
        <authorList>
            <person name="Liu Y."/>
            <person name="Hou J."/>
            <person name="Li T.-Q."/>
            <person name="Guan C.-H."/>
            <person name="Wu X."/>
            <person name="Wu H.-Z."/>
            <person name="Ling F."/>
            <person name="Zhang R."/>
            <person name="Shi X.-G."/>
            <person name="Ren J.-P."/>
            <person name="Chen E.-F."/>
            <person name="Sun J.-M."/>
        </authorList>
    </citation>
    <scope>NUCLEOTIDE SEQUENCE</scope>
    <source>
        <strain evidence="26">Adult_tree_wgs_1</strain>
        <tissue evidence="26">Leaves</tissue>
    </source>
</reference>
<dbReference type="InterPro" id="IPR011009">
    <property type="entry name" value="Kinase-like_dom_sf"/>
</dbReference>
<comment type="catalytic activity">
    <reaction evidence="18">
        <text>L-threonyl-[protein] + ATP = O-phospho-L-threonyl-[protein] + ADP + H(+)</text>
        <dbReference type="Rhea" id="RHEA:46608"/>
        <dbReference type="Rhea" id="RHEA-COMP:11060"/>
        <dbReference type="Rhea" id="RHEA-COMP:11605"/>
        <dbReference type="ChEBI" id="CHEBI:15378"/>
        <dbReference type="ChEBI" id="CHEBI:30013"/>
        <dbReference type="ChEBI" id="CHEBI:30616"/>
        <dbReference type="ChEBI" id="CHEBI:61977"/>
        <dbReference type="ChEBI" id="CHEBI:456216"/>
        <dbReference type="EC" id="2.7.11.1"/>
    </reaction>
</comment>
<evidence type="ECO:0000256" key="11">
    <source>
        <dbReference type="ARBA" id="ARBA00022777"/>
    </source>
</evidence>
<dbReference type="FunFam" id="3.30.200.20:FF:000178">
    <property type="entry name" value="serine/threonine-protein kinase PBS1-like"/>
    <property type="match status" value="1"/>
</dbReference>
<evidence type="ECO:0000256" key="10">
    <source>
        <dbReference type="ARBA" id="ARBA00022741"/>
    </source>
</evidence>
<dbReference type="InterPro" id="IPR051343">
    <property type="entry name" value="G-type_lectin_kinases/EP1-like"/>
</dbReference>
<evidence type="ECO:0000256" key="3">
    <source>
        <dbReference type="ARBA" id="ARBA00022527"/>
    </source>
</evidence>
<dbReference type="SMART" id="SM00220">
    <property type="entry name" value="S_TKc"/>
    <property type="match status" value="2"/>
</dbReference>
<dbReference type="Gene3D" id="3.30.200.20">
    <property type="entry name" value="Phosphorylase Kinase, domain 1"/>
    <property type="match status" value="2"/>
</dbReference>
<dbReference type="Gene3D" id="2.90.10.10">
    <property type="entry name" value="Bulb-type lectin domain"/>
    <property type="match status" value="1"/>
</dbReference>
<comment type="caution">
    <text evidence="26">The sequence shown here is derived from an EMBL/GenBank/DDBJ whole genome shotgun (WGS) entry which is preliminary data.</text>
</comment>
<keyword evidence="6" id="KW-0808">Transferase</keyword>
<proteinExistence type="predicted"/>
<dbReference type="PROSITE" id="PS00107">
    <property type="entry name" value="PROTEIN_KINASE_ATP"/>
    <property type="match status" value="1"/>
</dbReference>
<evidence type="ECO:0000256" key="5">
    <source>
        <dbReference type="ARBA" id="ARBA00022553"/>
    </source>
</evidence>
<name>A0A834LM49_RHOSS</name>
<dbReference type="CDD" id="cd14066">
    <property type="entry name" value="STKc_IRAK"/>
    <property type="match status" value="1"/>
</dbReference>
<evidence type="ECO:0000256" key="4">
    <source>
        <dbReference type="ARBA" id="ARBA00022536"/>
    </source>
</evidence>
<feature type="binding site" evidence="20">
    <location>
        <position position="1312"/>
    </location>
    <ligand>
        <name>ATP</name>
        <dbReference type="ChEBI" id="CHEBI:30616"/>
    </ligand>
</feature>
<dbReference type="PROSITE" id="PS50948">
    <property type="entry name" value="PAN"/>
    <property type="match status" value="1"/>
</dbReference>
<sequence length="1602" mass="179125">MNANQKKNFRFVVFFLTCLMHSTHSQGLDYPATIKTANISQMWKIAPSPVEGSSMQVAPFLYRGTNDTRLDEQFVCGFYCNFDRNDAVWRSGDHPTDSLVVGDTLFSGTELTASTSASNWSKGLYGLAIKGSQLIAYVDADPPQSYFFTNPGIFAPHFQFMQAMFAGGTRDPAYFLAVWPGLAARFMQLRPDGHLRVYEWGRSDWGEVGDVLTAYSGECGYPMVCGKYGICSKDECGCPEAASDGTIYFKPLNGQPNLGCELLTPISCERFDDHILLELKNTDYFFFQQEMENVDIENCKLACLRNYSCKAAIFRYYSVNSSMGDCFLPSEIFSLRRNEGNNNRVTVSSNGTLYTSSQEDNRTIITFAKVQNIPASAPKNGKGNNIALPIGSSIGAFFGVLLLIGAAILYLRKNKDLEEEDDDGMDELPGLSTRFSYEDLKSATENFSKKLGQGGFVKRLSGIGQVKKSFLAEAKTIGTIHHVNLVRLIGYCAEKSERLLVYEYMCNGSLDKWIFRKNEELLSLEWRLRRKIISGMAKGLAYLHEECRQKILHLDIKPQNILLDENFDAKVADFGLSKLIAKEQSGVVATMRGTPGYMAPEWMSSVITDKVDVYSFGVVVLEILCGRKNLDRNQPEEEMHLLSLFERKAADDQLMHIIDKSSEDMQLHVAEVTEMLRITAWCLQSDFTKRPPISVVVNVLEGLMEVDSNLDFCFTNPPVPGTTPVVDSNRDANDNATVLLLQVLSGPRIEAMNENQIKNFWCVFFLSCLVHSTSSQVLDYPATIKTANTSLLWKIDPSRVELEGSFGQVAPFLYRVTNDTEFFCGFYCNFDGTQCLFSVLIHRNKQNPRRVLMESPQLVWYANRDYPVKAGATLELTKDGDFLLADVDGTQVWSTNTSSKSVKSLTLTTIGNLVLLDENNDTVWESADYPTDTLVDGQTLYSGMELTASMSTSNWSKGMFGLAIKGSQLIGYVDANPPQSYFFTYPGAFPPHFAFTQVVFAKGMKVPKEPIYGLTALPGSAARFMKLEPDGHLRVHEWGGSDWGEVGDVLTAYTGECGYPMVCGKYGVCSKGECGCPEATSDGTIYFKPLNGQPSLGCELLMPISCERHQDHILLELKNTDYFFFQQEMENVDIENCKRTCLRNCSCKAAIFQYNLVNTSMGDCFLPSEIFSLRRNEGNNYRVTVSSNGTLYTSSQENNITTITFVKVQNIPASAPKNRKGNDIFLPIGSSLGAFFGVLLLIGAVILYLKKKRDLEEEEDDDCIDELPGLSTRFSYEDLKSATENFSKKLGQGGFGSVFEGTMGNGTKVAVKRLNGIGQVKKSFLAEVKTIGNIHHVNLVRLIGYCAEKSERLLVYEYMYNGSLDKWIFRKNEELLPLEWRLRRKIISGMAKGLAYLHEECRQKILHLDIKPQNILVDENFEAKVADFGLSKLIAKEQSRVVASMQGTPGYMAPEWMSSVITDKVDVYSFGVVVLEILCGRKNLDRNQPEEEMHLLSLFERKAADGQLMDIIDKSSEDMQLHVAEVIEMLRIAAWCLQSEFTKRPPISVVVKVLEGLMEVDSNLDFHFTKLPLPRTTPVIDNNRDASDDATVLLPQVLSGPR</sequence>
<evidence type="ECO:0000256" key="6">
    <source>
        <dbReference type="ARBA" id="ARBA00022679"/>
    </source>
</evidence>
<evidence type="ECO:0000256" key="2">
    <source>
        <dbReference type="ARBA" id="ARBA00012513"/>
    </source>
</evidence>
<dbReference type="Proteomes" id="UP000626092">
    <property type="component" value="Unassembled WGS sequence"/>
</dbReference>
<evidence type="ECO:0000256" key="12">
    <source>
        <dbReference type="ARBA" id="ARBA00022840"/>
    </source>
</evidence>
<feature type="domain" description="Bulb-type lectin" evidence="24">
    <location>
        <begin position="786"/>
        <end position="928"/>
    </location>
</feature>
<dbReference type="InterPro" id="IPR003609">
    <property type="entry name" value="Pan_app"/>
</dbReference>
<keyword evidence="12 20" id="KW-0067">ATP-binding</keyword>
<keyword evidence="13 21" id="KW-1133">Transmembrane helix</keyword>
<dbReference type="SUPFAM" id="SSF56112">
    <property type="entry name" value="Protein kinase-like (PK-like)"/>
    <property type="match status" value="2"/>
</dbReference>
<dbReference type="Pfam" id="PF00069">
    <property type="entry name" value="Pkinase"/>
    <property type="match status" value="2"/>
</dbReference>
<dbReference type="FunFam" id="1.10.510.10:FF:000248">
    <property type="entry name" value="S-receptor-like kinase 5"/>
    <property type="match status" value="2"/>
</dbReference>
<feature type="domain" description="Apple" evidence="25">
    <location>
        <begin position="1106"/>
        <end position="1186"/>
    </location>
</feature>
<keyword evidence="16" id="KW-0675">Receptor</keyword>
<evidence type="ECO:0000256" key="14">
    <source>
        <dbReference type="ARBA" id="ARBA00023136"/>
    </source>
</evidence>
<dbReference type="GO" id="GO:0016020">
    <property type="term" value="C:membrane"/>
    <property type="evidence" value="ECO:0007669"/>
    <property type="project" value="UniProtKB-SubCell"/>
</dbReference>
<evidence type="ECO:0000256" key="18">
    <source>
        <dbReference type="ARBA" id="ARBA00047899"/>
    </source>
</evidence>
<feature type="transmembrane region" description="Helical" evidence="21">
    <location>
        <begin position="1224"/>
        <end position="1249"/>
    </location>
</feature>
<dbReference type="PROSITE" id="PS50011">
    <property type="entry name" value="PROTEIN_KINASE_DOM"/>
    <property type="match status" value="2"/>
</dbReference>
<keyword evidence="11" id="KW-0418">Kinase</keyword>
<comment type="subcellular location">
    <subcellularLocation>
        <location evidence="1">Membrane</location>
        <topology evidence="1">Single-pass type I membrane protein</topology>
    </subcellularLocation>
</comment>
<evidence type="ECO:0000256" key="1">
    <source>
        <dbReference type="ARBA" id="ARBA00004479"/>
    </source>
</evidence>
<evidence type="ECO:0000256" key="13">
    <source>
        <dbReference type="ARBA" id="ARBA00022989"/>
    </source>
</evidence>
<dbReference type="InterPro" id="IPR008271">
    <property type="entry name" value="Ser/Thr_kinase_AS"/>
</dbReference>
<keyword evidence="3" id="KW-0723">Serine/threonine-protein kinase</keyword>
<keyword evidence="9" id="KW-0430">Lectin</keyword>
<evidence type="ECO:0000259" key="25">
    <source>
        <dbReference type="PROSITE" id="PS50948"/>
    </source>
</evidence>
<comment type="catalytic activity">
    <reaction evidence="19">
        <text>L-seryl-[protein] + ATP = O-phospho-L-seryl-[protein] + ADP + H(+)</text>
        <dbReference type="Rhea" id="RHEA:17989"/>
        <dbReference type="Rhea" id="RHEA-COMP:9863"/>
        <dbReference type="Rhea" id="RHEA-COMP:11604"/>
        <dbReference type="ChEBI" id="CHEBI:15378"/>
        <dbReference type="ChEBI" id="CHEBI:29999"/>
        <dbReference type="ChEBI" id="CHEBI:30616"/>
        <dbReference type="ChEBI" id="CHEBI:83421"/>
        <dbReference type="ChEBI" id="CHEBI:456216"/>
        <dbReference type="EC" id="2.7.11.1"/>
    </reaction>
</comment>
<evidence type="ECO:0000256" key="22">
    <source>
        <dbReference type="SAM" id="SignalP"/>
    </source>
</evidence>
<evidence type="ECO:0000259" key="23">
    <source>
        <dbReference type="PROSITE" id="PS50011"/>
    </source>
</evidence>
<evidence type="ECO:0000256" key="17">
    <source>
        <dbReference type="ARBA" id="ARBA00023180"/>
    </source>
</evidence>
<evidence type="ECO:0000313" key="27">
    <source>
        <dbReference type="Proteomes" id="UP000626092"/>
    </source>
</evidence>
<dbReference type="InterPro" id="IPR000719">
    <property type="entry name" value="Prot_kinase_dom"/>
</dbReference>
<evidence type="ECO:0000256" key="8">
    <source>
        <dbReference type="ARBA" id="ARBA00022729"/>
    </source>
</evidence>
<dbReference type="EMBL" id="WJXA01000006">
    <property type="protein sequence ID" value="KAF7140115.1"/>
    <property type="molecule type" value="Genomic_DNA"/>
</dbReference>